<dbReference type="InterPro" id="IPR018392">
    <property type="entry name" value="LysM"/>
</dbReference>
<feature type="domain" description="Protein kinase" evidence="16">
    <location>
        <begin position="312"/>
        <end position="593"/>
    </location>
</feature>
<feature type="signal peptide" evidence="15">
    <location>
        <begin position="1"/>
        <end position="20"/>
    </location>
</feature>
<dbReference type="GO" id="GO:0005524">
    <property type="term" value="F:ATP binding"/>
    <property type="evidence" value="ECO:0007669"/>
    <property type="project" value="UniProtKB-UniRule"/>
</dbReference>
<organism evidence="18 19">
    <name type="scientific">Stephania japonica</name>
    <dbReference type="NCBI Taxonomy" id="461633"/>
    <lineage>
        <taxon>Eukaryota</taxon>
        <taxon>Viridiplantae</taxon>
        <taxon>Streptophyta</taxon>
        <taxon>Embryophyta</taxon>
        <taxon>Tracheophyta</taxon>
        <taxon>Spermatophyta</taxon>
        <taxon>Magnoliopsida</taxon>
        <taxon>Ranunculales</taxon>
        <taxon>Menispermaceae</taxon>
        <taxon>Menispermoideae</taxon>
        <taxon>Cissampelideae</taxon>
        <taxon>Stephania</taxon>
    </lineage>
</organism>
<sequence>MAAPNILFFSLLTTLYFTTALSNISIKSIDLYPLACSKSNKIQSCNSYLYHISRGLTVEEIANFYSVNASQITEKVRGTRKDYLIEVPCSCKDLNGSTYIYDTRYSIRANDTFFDVTTNIYSGQALSAAEDGPWDAGKVIPIHLLCGCLQGDSQIVVTYTVQESDTLSGIANILTAQLEAIENLNAGYGLVRNPGNLQVGWVLFIPMEKNGIRPPKQAKRKWPIIIGIIASVTLLSVVTLTIILLRRKRGQRHSEENPKDIPKSMNSKRSHSSLSQYHTEGHATSNNDMTAFESEKPVIFSIQEVEEATTGFSESRKIGEGGFGCVYFGVLGDKEVAIKKMKSSKSKEFFAELKVLCKIHHINVVELLGYASGNDHLYLVYEYIQNGSLSDHLHDPLLQGHQPLSWTARAQIALDAARGIEYIHDHTKTRYVHRDIKTSNILLDEGLRAKVADFGLAKLVERTGEEDFLATRLVGTPGYLPPESVRELHMTYKTDVFAFGVVLAELVTGKRALIRDKQDLHKMKSLISVVNEIFRNEDPENALEAMIDSNIRNSCPMEEVYKIAEMARLCLSEDPVNRPEMRDLVVALSQIVVSSIEWEASLGGNSQVFSGILDGR</sequence>
<keyword evidence="7" id="KW-0418">Kinase</keyword>
<dbReference type="InterPro" id="IPR008271">
    <property type="entry name" value="Ser/Thr_kinase_AS"/>
</dbReference>
<dbReference type="AlphaFoldDB" id="A0AAP0HPA9"/>
<dbReference type="PANTHER" id="PTHR46204">
    <property type="entry name" value="CHITIN ELICITOR RECEPTOR KINASE 1-RELATED"/>
    <property type="match status" value="1"/>
</dbReference>
<dbReference type="EMBL" id="JBBNAE010000010">
    <property type="protein sequence ID" value="KAK9090345.1"/>
    <property type="molecule type" value="Genomic_DNA"/>
</dbReference>
<evidence type="ECO:0000313" key="18">
    <source>
        <dbReference type="EMBL" id="KAK9090345.1"/>
    </source>
</evidence>
<keyword evidence="3" id="KW-0808">Transferase</keyword>
<keyword evidence="9 14" id="KW-1133">Transmembrane helix</keyword>
<dbReference type="GO" id="GO:0005886">
    <property type="term" value="C:plasma membrane"/>
    <property type="evidence" value="ECO:0007669"/>
    <property type="project" value="UniProtKB-SubCell"/>
</dbReference>
<keyword evidence="5 15" id="KW-0732">Signal</keyword>
<dbReference type="SMART" id="SM00257">
    <property type="entry name" value="LysM"/>
    <property type="match status" value="1"/>
</dbReference>
<dbReference type="GO" id="GO:0045087">
    <property type="term" value="P:innate immune response"/>
    <property type="evidence" value="ECO:0007669"/>
    <property type="project" value="InterPro"/>
</dbReference>
<protein>
    <recommendedName>
        <fullName evidence="20">LysM domain receptor-like kinase 3</fullName>
    </recommendedName>
</protein>
<accession>A0AAP0HPA9</accession>
<feature type="chain" id="PRO_5042910327" description="LysM domain receptor-like kinase 3" evidence="15">
    <location>
        <begin position="21"/>
        <end position="616"/>
    </location>
</feature>
<dbReference type="PROSITE" id="PS00107">
    <property type="entry name" value="PROTEIN_KINASE_ATP"/>
    <property type="match status" value="1"/>
</dbReference>
<evidence type="ECO:0000256" key="3">
    <source>
        <dbReference type="ARBA" id="ARBA00022679"/>
    </source>
</evidence>
<keyword evidence="4 14" id="KW-0812">Transmembrane</keyword>
<evidence type="ECO:0000256" key="7">
    <source>
        <dbReference type="ARBA" id="ARBA00022777"/>
    </source>
</evidence>
<dbReference type="InterPro" id="IPR017441">
    <property type="entry name" value="Protein_kinase_ATP_BS"/>
</dbReference>
<evidence type="ECO:0000256" key="9">
    <source>
        <dbReference type="ARBA" id="ARBA00022989"/>
    </source>
</evidence>
<dbReference type="PROSITE" id="PS51782">
    <property type="entry name" value="LYSM"/>
    <property type="match status" value="1"/>
</dbReference>
<keyword evidence="19" id="KW-1185">Reference proteome</keyword>
<reference evidence="18 19" key="1">
    <citation type="submission" date="2024-01" db="EMBL/GenBank/DDBJ databases">
        <title>Genome assemblies of Stephania.</title>
        <authorList>
            <person name="Yang L."/>
        </authorList>
    </citation>
    <scope>NUCLEOTIDE SEQUENCE [LARGE SCALE GENOMIC DNA]</scope>
    <source>
        <strain evidence="18">QJT</strain>
        <tissue evidence="18">Leaf</tissue>
    </source>
</reference>
<evidence type="ECO:0000256" key="6">
    <source>
        <dbReference type="ARBA" id="ARBA00022741"/>
    </source>
</evidence>
<dbReference type="InterPro" id="IPR000719">
    <property type="entry name" value="Prot_kinase_dom"/>
</dbReference>
<evidence type="ECO:0000256" key="5">
    <source>
        <dbReference type="ARBA" id="ARBA00022729"/>
    </source>
</evidence>
<dbReference type="FunFam" id="3.30.200.20:FF:000526">
    <property type="entry name" value="Kinase family protein"/>
    <property type="match status" value="1"/>
</dbReference>
<evidence type="ECO:0000256" key="10">
    <source>
        <dbReference type="ARBA" id="ARBA00023136"/>
    </source>
</evidence>
<name>A0AAP0HPA9_9MAGN</name>
<evidence type="ECO:0000256" key="8">
    <source>
        <dbReference type="ARBA" id="ARBA00022840"/>
    </source>
</evidence>
<keyword evidence="10 14" id="KW-0472">Membrane</keyword>
<dbReference type="Gene3D" id="3.30.200.20">
    <property type="entry name" value="Phosphorylase Kinase, domain 1"/>
    <property type="match status" value="1"/>
</dbReference>
<keyword evidence="6 12" id="KW-0547">Nucleotide-binding</keyword>
<dbReference type="FunFam" id="1.10.510.10:FF:000468">
    <property type="entry name" value="PTI1-like tyrosine-protein kinase 3"/>
    <property type="match status" value="1"/>
</dbReference>
<comment type="caution">
    <text evidence="18">The sequence shown here is derived from an EMBL/GenBank/DDBJ whole genome shotgun (WGS) entry which is preliminary data.</text>
</comment>
<dbReference type="Gene3D" id="3.10.350.10">
    <property type="entry name" value="LysM domain"/>
    <property type="match status" value="1"/>
</dbReference>
<dbReference type="Gene3D" id="1.10.510.10">
    <property type="entry name" value="Transferase(Phosphotransferase) domain 1"/>
    <property type="match status" value="1"/>
</dbReference>
<keyword evidence="8 12" id="KW-0067">ATP-binding</keyword>
<evidence type="ECO:0000256" key="12">
    <source>
        <dbReference type="PROSITE-ProRule" id="PRU10141"/>
    </source>
</evidence>
<feature type="domain" description="LysM" evidence="17">
    <location>
        <begin position="157"/>
        <end position="205"/>
    </location>
</feature>
<evidence type="ECO:0000259" key="17">
    <source>
        <dbReference type="PROSITE" id="PS51782"/>
    </source>
</evidence>
<proteinExistence type="predicted"/>
<feature type="binding site" evidence="12">
    <location>
        <position position="340"/>
    </location>
    <ligand>
        <name>ATP</name>
        <dbReference type="ChEBI" id="CHEBI:30616"/>
    </ligand>
</feature>
<evidence type="ECO:0000256" key="14">
    <source>
        <dbReference type="SAM" id="Phobius"/>
    </source>
</evidence>
<evidence type="ECO:0000256" key="1">
    <source>
        <dbReference type="ARBA" id="ARBA00004162"/>
    </source>
</evidence>
<dbReference type="GO" id="GO:0019199">
    <property type="term" value="F:transmembrane receptor protein kinase activity"/>
    <property type="evidence" value="ECO:0007669"/>
    <property type="project" value="InterPro"/>
</dbReference>
<dbReference type="PANTHER" id="PTHR46204:SF11">
    <property type="entry name" value="PROTEIN KINASE DOMAIN-CONTAINING PROTEIN"/>
    <property type="match status" value="1"/>
</dbReference>
<dbReference type="InterPro" id="IPR011009">
    <property type="entry name" value="Kinase-like_dom_sf"/>
</dbReference>
<dbReference type="SMART" id="SM00220">
    <property type="entry name" value="S_TKc"/>
    <property type="match status" value="1"/>
</dbReference>
<dbReference type="PROSITE" id="PS00108">
    <property type="entry name" value="PROTEIN_KINASE_ST"/>
    <property type="match status" value="1"/>
</dbReference>
<evidence type="ECO:0000256" key="15">
    <source>
        <dbReference type="SAM" id="SignalP"/>
    </source>
</evidence>
<gene>
    <name evidence="18" type="ORF">Sjap_023522</name>
</gene>
<feature type="compositionally biased region" description="Polar residues" evidence="13">
    <location>
        <begin position="272"/>
        <end position="288"/>
    </location>
</feature>
<dbReference type="SUPFAM" id="SSF54106">
    <property type="entry name" value="LysM domain"/>
    <property type="match status" value="1"/>
</dbReference>
<evidence type="ECO:0000313" key="19">
    <source>
        <dbReference type="Proteomes" id="UP001417504"/>
    </source>
</evidence>
<feature type="compositionally biased region" description="Basic and acidic residues" evidence="13">
    <location>
        <begin position="252"/>
        <end position="262"/>
    </location>
</feature>
<dbReference type="Pfam" id="PF01476">
    <property type="entry name" value="LysM"/>
    <property type="match status" value="1"/>
</dbReference>
<dbReference type="InterPro" id="IPR044812">
    <property type="entry name" value="CERK1/LYK3-like"/>
</dbReference>
<feature type="region of interest" description="Disordered" evidence="13">
    <location>
        <begin position="251"/>
        <end position="288"/>
    </location>
</feature>
<comment type="subcellular location">
    <subcellularLocation>
        <location evidence="1">Cell membrane</location>
        <topology evidence="1">Single-pass membrane protein</topology>
    </subcellularLocation>
</comment>
<dbReference type="InterPro" id="IPR036779">
    <property type="entry name" value="LysM_dom_sf"/>
</dbReference>
<evidence type="ECO:0000256" key="11">
    <source>
        <dbReference type="ARBA" id="ARBA00023157"/>
    </source>
</evidence>
<evidence type="ECO:0000259" key="16">
    <source>
        <dbReference type="PROSITE" id="PS50011"/>
    </source>
</evidence>
<evidence type="ECO:0000256" key="2">
    <source>
        <dbReference type="ARBA" id="ARBA00022475"/>
    </source>
</evidence>
<evidence type="ECO:0000256" key="4">
    <source>
        <dbReference type="ARBA" id="ARBA00022692"/>
    </source>
</evidence>
<dbReference type="Proteomes" id="UP001417504">
    <property type="component" value="Unassembled WGS sequence"/>
</dbReference>
<keyword evidence="11" id="KW-1015">Disulfide bond</keyword>
<dbReference type="PROSITE" id="PS50011">
    <property type="entry name" value="PROTEIN_KINASE_DOM"/>
    <property type="match status" value="1"/>
</dbReference>
<evidence type="ECO:0008006" key="20">
    <source>
        <dbReference type="Google" id="ProtNLM"/>
    </source>
</evidence>
<evidence type="ECO:0000256" key="13">
    <source>
        <dbReference type="SAM" id="MobiDB-lite"/>
    </source>
</evidence>
<dbReference type="SUPFAM" id="SSF56112">
    <property type="entry name" value="Protein kinase-like (PK-like)"/>
    <property type="match status" value="1"/>
</dbReference>
<dbReference type="Pfam" id="PF00069">
    <property type="entry name" value="Pkinase"/>
    <property type="match status" value="1"/>
</dbReference>
<keyword evidence="2" id="KW-1003">Cell membrane</keyword>
<feature type="transmembrane region" description="Helical" evidence="14">
    <location>
        <begin position="222"/>
        <end position="245"/>
    </location>
</feature>
<dbReference type="CDD" id="cd00118">
    <property type="entry name" value="LysM"/>
    <property type="match status" value="1"/>
</dbReference>